<dbReference type="Proteomes" id="UP000215902">
    <property type="component" value="Unassembled WGS sequence"/>
</dbReference>
<keyword evidence="8" id="KW-1185">Reference proteome</keyword>
<evidence type="ECO:0000256" key="1">
    <source>
        <dbReference type="ARBA" id="ARBA00022723"/>
    </source>
</evidence>
<dbReference type="CDD" id="cd00051">
    <property type="entry name" value="EFh"/>
    <property type="match status" value="1"/>
</dbReference>
<dbReference type="PROSITE" id="PS00018">
    <property type="entry name" value="EF_HAND_1"/>
    <property type="match status" value="2"/>
</dbReference>
<evidence type="ECO:0000313" key="5">
    <source>
        <dbReference type="EMBL" id="PAA67156.1"/>
    </source>
</evidence>
<evidence type="ECO:0000259" key="4">
    <source>
        <dbReference type="PROSITE" id="PS50222"/>
    </source>
</evidence>
<evidence type="ECO:0000256" key="3">
    <source>
        <dbReference type="ARBA" id="ARBA00022837"/>
    </source>
</evidence>
<sequence>QAAAMSATDRGSAELAAKAKKQLAGGSAADPLEKLRLICLSRGASGIKGLGRQFRIIDDDGSRSLDRKEFCKGCTDFGADLSKQEMDAIFDKVDKDGSGSLDFDEFLAALRPPMSNARRELITKAFKKLDKTCDGVITVEDLKGVYNCKHHPKFRNGEWTEDDVFKEFLRTFEAEGNVDGTVTRDEFINYYSGVSASIDNDAYFDLMMRTAYKIWYCPPRVLLICGSRCCRVAGFL</sequence>
<dbReference type="OrthoDB" id="444540at2759"/>
<keyword evidence="1" id="KW-0479">Metal-binding</keyword>
<evidence type="ECO:0000313" key="8">
    <source>
        <dbReference type="Proteomes" id="UP000215902"/>
    </source>
</evidence>
<dbReference type="InterPro" id="IPR051581">
    <property type="entry name" value="Ca-bind"/>
</dbReference>
<proteinExistence type="predicted"/>
<dbReference type="AlphaFoldDB" id="A0A267H6D0"/>
<dbReference type="FunFam" id="1.10.238.10:FF:000178">
    <property type="entry name" value="Calmodulin-2 A"/>
    <property type="match status" value="1"/>
</dbReference>
<dbReference type="InterPro" id="IPR018247">
    <property type="entry name" value="EF_Hand_1_Ca_BS"/>
</dbReference>
<dbReference type="InterPro" id="IPR002048">
    <property type="entry name" value="EF_hand_dom"/>
</dbReference>
<evidence type="ECO:0000256" key="2">
    <source>
        <dbReference type="ARBA" id="ARBA00022737"/>
    </source>
</evidence>
<dbReference type="Pfam" id="PF13499">
    <property type="entry name" value="EF-hand_7"/>
    <property type="match status" value="2"/>
</dbReference>
<protein>
    <recommendedName>
        <fullName evidence="4">EF-hand domain-containing protein</fullName>
    </recommendedName>
</protein>
<dbReference type="GO" id="GO:0043226">
    <property type="term" value="C:organelle"/>
    <property type="evidence" value="ECO:0007669"/>
    <property type="project" value="UniProtKB-ARBA"/>
</dbReference>
<name>A0A267H6D0_9PLAT</name>
<dbReference type="EMBL" id="NIVC01001057">
    <property type="protein sequence ID" value="PAA72844.1"/>
    <property type="molecule type" value="Genomic_DNA"/>
</dbReference>
<reference evidence="7 8" key="1">
    <citation type="submission" date="2017-06" db="EMBL/GenBank/DDBJ databases">
        <title>A platform for efficient transgenesis in Macrostomum lignano, a flatworm model organism for stem cell research.</title>
        <authorList>
            <person name="Berezikov E."/>
        </authorList>
    </citation>
    <scope>NUCLEOTIDE SEQUENCE [LARGE SCALE GENOMIC DNA]</scope>
    <source>
        <strain evidence="7">DV1</strain>
        <tissue evidence="7">Whole organism</tissue>
    </source>
</reference>
<feature type="domain" description="EF-hand" evidence="4">
    <location>
        <begin position="117"/>
        <end position="152"/>
    </location>
</feature>
<evidence type="ECO:0000313" key="7">
    <source>
        <dbReference type="EMBL" id="PAA93833.1"/>
    </source>
</evidence>
<comment type="caution">
    <text evidence="7">The sequence shown here is derived from an EMBL/GenBank/DDBJ whole genome shotgun (WGS) entry which is preliminary data.</text>
</comment>
<feature type="non-terminal residue" evidence="7">
    <location>
        <position position="1"/>
    </location>
</feature>
<dbReference type="EMBL" id="NIVC01000020">
    <property type="protein sequence ID" value="PAA93833.1"/>
    <property type="molecule type" value="Genomic_DNA"/>
</dbReference>
<organism evidence="7 8">
    <name type="scientific">Macrostomum lignano</name>
    <dbReference type="NCBI Taxonomy" id="282301"/>
    <lineage>
        <taxon>Eukaryota</taxon>
        <taxon>Metazoa</taxon>
        <taxon>Spiralia</taxon>
        <taxon>Lophotrochozoa</taxon>
        <taxon>Platyhelminthes</taxon>
        <taxon>Rhabditophora</taxon>
        <taxon>Macrostomorpha</taxon>
        <taxon>Macrostomida</taxon>
        <taxon>Macrostomidae</taxon>
        <taxon>Macrostomum</taxon>
    </lineage>
</organism>
<dbReference type="SMART" id="SM00054">
    <property type="entry name" value="EFh"/>
    <property type="match status" value="4"/>
</dbReference>
<dbReference type="SUPFAM" id="SSF47473">
    <property type="entry name" value="EF-hand"/>
    <property type="match status" value="1"/>
</dbReference>
<dbReference type="GO" id="GO:0005509">
    <property type="term" value="F:calcium ion binding"/>
    <property type="evidence" value="ECO:0007669"/>
    <property type="project" value="InterPro"/>
</dbReference>
<accession>A0A267H6D0</accession>
<gene>
    <name evidence="6" type="ORF">BOX15_Mlig006935g1</name>
    <name evidence="5" type="ORF">BOX15_Mlig006935g2</name>
    <name evidence="7" type="ORF">BOX15_Mlig028761g1</name>
</gene>
<keyword evidence="2" id="KW-0677">Repeat</keyword>
<evidence type="ECO:0000313" key="6">
    <source>
        <dbReference type="EMBL" id="PAA72844.1"/>
    </source>
</evidence>
<dbReference type="PANTHER" id="PTHR34524:SF6">
    <property type="entry name" value="CALCYPHOSINE LIKE"/>
    <property type="match status" value="1"/>
</dbReference>
<dbReference type="EMBL" id="NIVC01001504">
    <property type="protein sequence ID" value="PAA67156.1"/>
    <property type="molecule type" value="Genomic_DNA"/>
</dbReference>
<feature type="domain" description="EF-hand" evidence="4">
    <location>
        <begin position="81"/>
        <end position="116"/>
    </location>
</feature>
<feature type="domain" description="EF-hand" evidence="4">
    <location>
        <begin position="45"/>
        <end position="80"/>
    </location>
</feature>
<dbReference type="InterPro" id="IPR011992">
    <property type="entry name" value="EF-hand-dom_pair"/>
</dbReference>
<keyword evidence="3" id="KW-0106">Calcium</keyword>
<dbReference type="Gene3D" id="1.10.238.10">
    <property type="entry name" value="EF-hand"/>
    <property type="match status" value="2"/>
</dbReference>
<dbReference type="STRING" id="282301.A0A267H6D0"/>
<dbReference type="PROSITE" id="PS50222">
    <property type="entry name" value="EF_HAND_2"/>
    <property type="match status" value="3"/>
</dbReference>
<dbReference type="PANTHER" id="PTHR34524">
    <property type="entry name" value="CALCYPHOSIN"/>
    <property type="match status" value="1"/>
</dbReference>